<evidence type="ECO:0000256" key="1">
    <source>
        <dbReference type="ARBA" id="ARBA00004141"/>
    </source>
</evidence>
<dbReference type="InterPro" id="IPR006029">
    <property type="entry name" value="Neurotrans-gated_channel_TM"/>
</dbReference>
<dbReference type="InterPro" id="IPR036734">
    <property type="entry name" value="Neur_chan_lig-bd_sf"/>
</dbReference>
<dbReference type="InterPro" id="IPR038050">
    <property type="entry name" value="Neuro_actylchol_rec"/>
</dbReference>
<keyword evidence="5" id="KW-0813">Transport</keyword>
<dbReference type="InterPro" id="IPR036719">
    <property type="entry name" value="Neuro-gated_channel_TM_sf"/>
</dbReference>
<evidence type="ECO:0000256" key="5">
    <source>
        <dbReference type="ARBA" id="ARBA00022448"/>
    </source>
</evidence>
<dbReference type="PRINTS" id="PR00253">
    <property type="entry name" value="GABAARECEPTR"/>
</dbReference>
<evidence type="ECO:0000259" key="12">
    <source>
        <dbReference type="Pfam" id="PF02932"/>
    </source>
</evidence>
<dbReference type="PROSITE" id="PS00236">
    <property type="entry name" value="NEUROTR_ION_CHANNEL"/>
    <property type="match status" value="1"/>
</dbReference>
<dbReference type="CDD" id="cd19049">
    <property type="entry name" value="LGIC_TM_anion"/>
    <property type="match status" value="1"/>
</dbReference>
<evidence type="ECO:0000256" key="3">
    <source>
        <dbReference type="ARBA" id="ARBA00004236"/>
    </source>
</evidence>
<dbReference type="STRING" id="126957.T1JD89"/>
<organism evidence="13 14">
    <name type="scientific">Strigamia maritima</name>
    <name type="common">European centipede</name>
    <name type="synonym">Geophilus maritimus</name>
    <dbReference type="NCBI Taxonomy" id="126957"/>
    <lineage>
        <taxon>Eukaryota</taxon>
        <taxon>Metazoa</taxon>
        <taxon>Ecdysozoa</taxon>
        <taxon>Arthropoda</taxon>
        <taxon>Myriapoda</taxon>
        <taxon>Chilopoda</taxon>
        <taxon>Pleurostigmophora</taxon>
        <taxon>Geophilomorpha</taxon>
        <taxon>Linotaeniidae</taxon>
        <taxon>Strigamia</taxon>
    </lineage>
</organism>
<dbReference type="PhylomeDB" id="T1JD89"/>
<proteinExistence type="predicted"/>
<reference evidence="13" key="2">
    <citation type="submission" date="2015-02" db="UniProtKB">
        <authorList>
            <consortium name="EnsemblMetazoa"/>
        </authorList>
    </citation>
    <scope>IDENTIFICATION</scope>
</reference>
<sequence>MESGSELSKTVATFILQKILLDETGLSYICQTYERFSHVAMILGKMVLSLAKEQSARLLKHVVRCYLRLSDNPRAREALRQCLPDQLRDNTFANCLKDDKSTNHWLTTLHKNLETNPGNDPRVSVKWQLKIKGILILSSRDMELTVDMHLITTWLDNQLKNKNADEYKILPKKLTNKMFFPLLEFTNCKVCAEIVIDPTRRDLIFAESRIWYSFREKVSFNCIFDLSLYPFDVQICSIDILHSEVHGDVKIPLEDEKKVYNNFDLEKLTMPSEFKLRKIEVVEINCTADSYFQRKKRSFCFSYVFTFERTILQHVLIIFLPSILIVMLSWISFWLDVDLAAPRVALGQTSLLSLAAQFNSVQNGLPPVSTVKALDVWMFACIFMAFSSILEYAIAYNFKKHQHQQLFSNTAGSIIKMKNSHDSSNQCCNTSIDFWAKIIFPTIFFSFIITFWVILYFTNTF</sequence>
<dbReference type="Proteomes" id="UP000014500">
    <property type="component" value="Unassembled WGS sequence"/>
</dbReference>
<dbReference type="Gene3D" id="1.25.10.10">
    <property type="entry name" value="Leucine-rich Repeat Variant"/>
    <property type="match status" value="1"/>
</dbReference>
<dbReference type="EMBL" id="JH432100">
    <property type="status" value="NOT_ANNOTATED_CDS"/>
    <property type="molecule type" value="Genomic_DNA"/>
</dbReference>
<keyword evidence="14" id="KW-1185">Reference proteome</keyword>
<keyword evidence="8 11" id="KW-0472">Membrane</keyword>
<keyword evidence="9" id="KW-0407">Ion channel</keyword>
<keyword evidence="11" id="KW-1133">Transmembrane helix</keyword>
<accession>T1JD89</accession>
<evidence type="ECO:0000313" key="14">
    <source>
        <dbReference type="Proteomes" id="UP000014500"/>
    </source>
</evidence>
<dbReference type="GO" id="GO:0005254">
    <property type="term" value="F:chloride channel activity"/>
    <property type="evidence" value="ECO:0007669"/>
    <property type="project" value="UniProtKB-ARBA"/>
</dbReference>
<dbReference type="InterPro" id="IPR007216">
    <property type="entry name" value="CNOT9"/>
</dbReference>
<evidence type="ECO:0000256" key="8">
    <source>
        <dbReference type="ARBA" id="ARBA00023136"/>
    </source>
</evidence>
<dbReference type="eggNOG" id="KOG3036">
    <property type="taxonomic scope" value="Eukaryota"/>
</dbReference>
<dbReference type="GO" id="GO:0005886">
    <property type="term" value="C:plasma membrane"/>
    <property type="evidence" value="ECO:0007669"/>
    <property type="project" value="UniProtKB-SubCell"/>
</dbReference>
<dbReference type="GO" id="GO:0006402">
    <property type="term" value="P:mRNA catabolic process"/>
    <property type="evidence" value="ECO:0007669"/>
    <property type="project" value="InterPro"/>
</dbReference>
<evidence type="ECO:0000256" key="2">
    <source>
        <dbReference type="ARBA" id="ARBA00004201"/>
    </source>
</evidence>
<dbReference type="SUPFAM" id="SSF63712">
    <property type="entry name" value="Nicotinic receptor ligand binding domain-like"/>
    <property type="match status" value="1"/>
</dbReference>
<dbReference type="Pfam" id="PF04078">
    <property type="entry name" value="Rcd1"/>
    <property type="match status" value="1"/>
</dbReference>
<dbReference type="PANTHER" id="PTHR12262">
    <property type="entry name" value="CCR4-NOT TRANSCRIPTION COMPLEX SUBUNIT 9"/>
    <property type="match status" value="1"/>
</dbReference>
<dbReference type="InterPro" id="IPR006028">
    <property type="entry name" value="GABAA/Glycine_rcpt"/>
</dbReference>
<dbReference type="GO" id="GO:0004888">
    <property type="term" value="F:transmembrane signaling receptor activity"/>
    <property type="evidence" value="ECO:0007669"/>
    <property type="project" value="InterPro"/>
</dbReference>
<protein>
    <recommendedName>
        <fullName evidence="4">CCR4-NOT transcription complex subunit 9</fullName>
    </recommendedName>
    <alternativeName>
        <fullName evidence="10">Cell differentiation protein RQCD1 homolog</fullName>
    </alternativeName>
</protein>
<feature type="transmembrane region" description="Helical" evidence="11">
    <location>
        <begin position="376"/>
        <end position="398"/>
    </location>
</feature>
<dbReference type="OMA" id="CCNTSID"/>
<feature type="transmembrane region" description="Helical" evidence="11">
    <location>
        <begin position="438"/>
        <end position="458"/>
    </location>
</feature>
<dbReference type="EnsemblMetazoa" id="SMAR011765-RA">
    <property type="protein sequence ID" value="SMAR011765-PA"/>
    <property type="gene ID" value="SMAR011765"/>
</dbReference>
<evidence type="ECO:0000256" key="6">
    <source>
        <dbReference type="ARBA" id="ARBA00022475"/>
    </source>
</evidence>
<dbReference type="Gene3D" id="2.70.170.10">
    <property type="entry name" value="Neurotransmitter-gated ion-channel ligand-binding domain"/>
    <property type="match status" value="1"/>
</dbReference>
<evidence type="ECO:0000256" key="4">
    <source>
        <dbReference type="ARBA" id="ARBA00014171"/>
    </source>
</evidence>
<keyword evidence="7" id="KW-0406">Ion transport</keyword>
<name>T1JD89_STRMM</name>
<evidence type="ECO:0000256" key="9">
    <source>
        <dbReference type="ARBA" id="ARBA00023303"/>
    </source>
</evidence>
<dbReference type="GO" id="GO:0099095">
    <property type="term" value="F:ligand-gated monoatomic anion channel activity"/>
    <property type="evidence" value="ECO:0007669"/>
    <property type="project" value="UniProtKB-ARBA"/>
</dbReference>
<dbReference type="GO" id="GO:0005230">
    <property type="term" value="F:extracellular ligand-gated monoatomic ion channel activity"/>
    <property type="evidence" value="ECO:0007669"/>
    <property type="project" value="InterPro"/>
</dbReference>
<reference evidence="14" key="1">
    <citation type="submission" date="2011-05" db="EMBL/GenBank/DDBJ databases">
        <authorList>
            <person name="Richards S.R."/>
            <person name="Qu J."/>
            <person name="Jiang H."/>
            <person name="Jhangiani S.N."/>
            <person name="Agravi P."/>
            <person name="Goodspeed R."/>
            <person name="Gross S."/>
            <person name="Mandapat C."/>
            <person name="Jackson L."/>
            <person name="Mathew T."/>
            <person name="Pu L."/>
            <person name="Thornton R."/>
            <person name="Saada N."/>
            <person name="Wilczek-Boney K.B."/>
            <person name="Lee S."/>
            <person name="Kovar C."/>
            <person name="Wu Y."/>
            <person name="Scherer S.E."/>
            <person name="Worley K.C."/>
            <person name="Muzny D.M."/>
            <person name="Gibbs R."/>
        </authorList>
    </citation>
    <scope>NUCLEOTIDE SEQUENCE</scope>
    <source>
        <strain evidence="14">Brora</strain>
    </source>
</reference>
<dbReference type="eggNOG" id="KOG3644">
    <property type="taxonomic scope" value="Eukaryota"/>
</dbReference>
<feature type="domain" description="Neurotransmitter-gated ion-channel transmembrane" evidence="12">
    <location>
        <begin position="319"/>
        <end position="404"/>
    </location>
</feature>
<dbReference type="InterPro" id="IPR011989">
    <property type="entry name" value="ARM-like"/>
</dbReference>
<evidence type="ECO:0000313" key="13">
    <source>
        <dbReference type="EnsemblMetazoa" id="SMAR011765-PA"/>
    </source>
</evidence>
<evidence type="ECO:0000256" key="7">
    <source>
        <dbReference type="ARBA" id="ARBA00023065"/>
    </source>
</evidence>
<dbReference type="SUPFAM" id="SSF90112">
    <property type="entry name" value="Neurotransmitter-gated ion-channel transmembrane pore"/>
    <property type="match status" value="1"/>
</dbReference>
<dbReference type="GO" id="GO:0030014">
    <property type="term" value="C:CCR4-NOT complex"/>
    <property type="evidence" value="ECO:0007669"/>
    <property type="project" value="InterPro"/>
</dbReference>
<dbReference type="AlphaFoldDB" id="T1JD89"/>
<dbReference type="GO" id="GO:0000932">
    <property type="term" value="C:P-body"/>
    <property type="evidence" value="ECO:0007669"/>
    <property type="project" value="UniProtKB-SubCell"/>
</dbReference>
<dbReference type="InterPro" id="IPR018000">
    <property type="entry name" value="Neurotransmitter_ion_chnl_CS"/>
</dbReference>
<keyword evidence="6" id="KW-1003">Cell membrane</keyword>
<evidence type="ECO:0000256" key="10">
    <source>
        <dbReference type="ARBA" id="ARBA00030283"/>
    </source>
</evidence>
<dbReference type="Gene3D" id="1.20.58.390">
    <property type="entry name" value="Neurotransmitter-gated ion-channel transmembrane domain"/>
    <property type="match status" value="1"/>
</dbReference>
<feature type="transmembrane region" description="Helical" evidence="11">
    <location>
        <begin position="315"/>
        <end position="335"/>
    </location>
</feature>
<dbReference type="Pfam" id="PF02932">
    <property type="entry name" value="Neur_chan_memb"/>
    <property type="match status" value="1"/>
</dbReference>
<dbReference type="HOGENOM" id="CLU_593561_0_0_1"/>
<keyword evidence="11" id="KW-0812">Transmembrane</keyword>
<comment type="subcellular location">
    <subcellularLocation>
        <location evidence="3">Cell membrane</location>
    </subcellularLocation>
    <subcellularLocation>
        <location evidence="2">Cytoplasm</location>
        <location evidence="2">P-body</location>
    </subcellularLocation>
    <subcellularLocation>
        <location evidence="1">Membrane</location>
        <topology evidence="1">Multi-pass membrane protein</topology>
    </subcellularLocation>
</comment>
<evidence type="ECO:0000256" key="11">
    <source>
        <dbReference type="SAM" id="Phobius"/>
    </source>
</evidence>